<accession>A0A813FJK8</accession>
<dbReference type="OrthoDB" id="364499at2759"/>
<gene>
    <name evidence="2" type="ORF">PGLA1383_LOCUS28548</name>
</gene>
<sequence length="616" mass="66820">MAPRNGREACRAVYLASPLKFSTTLHAFGARAFPRYFIDPWEKDPWAWQRHKWHRSRQRQRGRWCYIGGPMSGVKTPGWPDPKLLGGRALVETAARAQSAKLEDFEFWHQVAERAVSLRDVMNVGDLAVVLHALLTANHRHPLLMKTLSRELIDDVDKLSLNEAAVVANAYAHFNCVSEPLLNSLSQHVTRLLRGQDYIDGHPVFEAEIIEPQSLAVLCKALAKLKHKDTVMLQAVNSALVHGIESANFASVSDVLSVFAEVHQPFEADAGFWSILAGKVPGSRMTSLCPAFRSLGQLRVSDASALSQALASEILSGLRAVPAAESEVPLLAPRGDSSRPSFPRFPAFAAAGPLPLALLQLPAAPSHVPASVGSGFRAQAASRTNEDLMEFGEALPGNLSLEADLMDEDPEAAGMQQMRVGRNRRRWYNAVSRKMDALANSTAPKVPYFAEFNAEQNYSRNLRGARVAQALEGLRILARKGGSLSSASDSSSSSSAIPGGRGEALQEIKSVHAEMLQTAGPVLSAALQGLSTAQLATCAEVFAADAAGEHSATMGAILRESVRKLSNFSVPEMRRLHAASHVSGVLDPYLERARFRRFPKALRKELRDQAASSAEA</sequence>
<reference evidence="2" key="1">
    <citation type="submission" date="2021-02" db="EMBL/GenBank/DDBJ databases">
        <authorList>
            <person name="Dougan E. K."/>
            <person name="Rhodes N."/>
            <person name="Thang M."/>
            <person name="Chan C."/>
        </authorList>
    </citation>
    <scope>NUCLEOTIDE SEQUENCE</scope>
</reference>
<dbReference type="Proteomes" id="UP000654075">
    <property type="component" value="Unassembled WGS sequence"/>
</dbReference>
<dbReference type="EMBL" id="CAJNNV010024826">
    <property type="protein sequence ID" value="CAE8610736.1"/>
    <property type="molecule type" value="Genomic_DNA"/>
</dbReference>
<organism evidence="2 3">
    <name type="scientific">Polarella glacialis</name>
    <name type="common">Dinoflagellate</name>
    <dbReference type="NCBI Taxonomy" id="89957"/>
    <lineage>
        <taxon>Eukaryota</taxon>
        <taxon>Sar</taxon>
        <taxon>Alveolata</taxon>
        <taxon>Dinophyceae</taxon>
        <taxon>Suessiales</taxon>
        <taxon>Suessiaceae</taxon>
        <taxon>Polarella</taxon>
    </lineage>
</organism>
<name>A0A813FJK8_POLGL</name>
<feature type="region of interest" description="Disordered" evidence="1">
    <location>
        <begin position="482"/>
        <end position="501"/>
    </location>
</feature>
<evidence type="ECO:0000256" key="1">
    <source>
        <dbReference type="SAM" id="MobiDB-lite"/>
    </source>
</evidence>
<evidence type="ECO:0000313" key="3">
    <source>
        <dbReference type="Proteomes" id="UP000654075"/>
    </source>
</evidence>
<proteinExistence type="predicted"/>
<comment type="caution">
    <text evidence="2">The sequence shown here is derived from an EMBL/GenBank/DDBJ whole genome shotgun (WGS) entry which is preliminary data.</text>
</comment>
<feature type="compositionally biased region" description="Low complexity" evidence="1">
    <location>
        <begin position="483"/>
        <end position="495"/>
    </location>
</feature>
<dbReference type="OMA" id="GHRRANM"/>
<protein>
    <submittedName>
        <fullName evidence="2">Uncharacterized protein</fullName>
    </submittedName>
</protein>
<evidence type="ECO:0000313" key="2">
    <source>
        <dbReference type="EMBL" id="CAE8610736.1"/>
    </source>
</evidence>
<dbReference type="AlphaFoldDB" id="A0A813FJK8"/>
<keyword evidence="3" id="KW-1185">Reference proteome</keyword>